<evidence type="ECO:0000256" key="1">
    <source>
        <dbReference type="ARBA" id="ARBA00008857"/>
    </source>
</evidence>
<dbReference type="PROSITE" id="PS51898">
    <property type="entry name" value="TYR_RECOMBINASE"/>
    <property type="match status" value="1"/>
</dbReference>
<dbReference type="Pfam" id="PF17293">
    <property type="entry name" value="Arm-DNA-bind_5"/>
    <property type="match status" value="1"/>
</dbReference>
<dbReference type="AlphaFoldDB" id="A0A6L9LDM2"/>
<dbReference type="Gene3D" id="1.10.150.130">
    <property type="match status" value="1"/>
</dbReference>
<evidence type="ECO:0000313" key="6">
    <source>
        <dbReference type="Proteomes" id="UP000474175"/>
    </source>
</evidence>
<comment type="caution">
    <text evidence="5">The sequence shown here is derived from an EMBL/GenBank/DDBJ whole genome shotgun (WGS) entry which is preliminary data.</text>
</comment>
<dbReference type="InterPro" id="IPR050090">
    <property type="entry name" value="Tyrosine_recombinase_XerCD"/>
</dbReference>
<dbReference type="GO" id="GO:0015074">
    <property type="term" value="P:DNA integration"/>
    <property type="evidence" value="ECO:0007669"/>
    <property type="project" value="InterPro"/>
</dbReference>
<dbReference type="Pfam" id="PF13102">
    <property type="entry name" value="Phage_int_SAM_5"/>
    <property type="match status" value="1"/>
</dbReference>
<organism evidence="5 6">
    <name type="scientific">Spirosoma terrae</name>
    <dbReference type="NCBI Taxonomy" id="1968276"/>
    <lineage>
        <taxon>Bacteria</taxon>
        <taxon>Pseudomonadati</taxon>
        <taxon>Bacteroidota</taxon>
        <taxon>Cytophagia</taxon>
        <taxon>Cytophagales</taxon>
        <taxon>Cytophagaceae</taxon>
        <taxon>Spirosoma</taxon>
    </lineage>
</organism>
<protein>
    <submittedName>
        <fullName evidence="5">Site-specific integrase</fullName>
    </submittedName>
</protein>
<feature type="domain" description="Tyr recombinase" evidence="4">
    <location>
        <begin position="207"/>
        <end position="435"/>
    </location>
</feature>
<proteinExistence type="inferred from homology"/>
<dbReference type="PANTHER" id="PTHR30349:SF64">
    <property type="entry name" value="PROPHAGE INTEGRASE INTD-RELATED"/>
    <property type="match status" value="1"/>
</dbReference>
<dbReference type="Pfam" id="PF00589">
    <property type="entry name" value="Phage_integrase"/>
    <property type="match status" value="1"/>
</dbReference>
<dbReference type="InterPro" id="IPR013762">
    <property type="entry name" value="Integrase-like_cat_sf"/>
</dbReference>
<dbReference type="InterPro" id="IPR035386">
    <property type="entry name" value="Arm-DNA-bind_5"/>
</dbReference>
<dbReference type="SUPFAM" id="SSF56349">
    <property type="entry name" value="DNA breaking-rejoining enzymes"/>
    <property type="match status" value="1"/>
</dbReference>
<dbReference type="Proteomes" id="UP000474175">
    <property type="component" value="Unassembled WGS sequence"/>
</dbReference>
<evidence type="ECO:0000259" key="4">
    <source>
        <dbReference type="PROSITE" id="PS51898"/>
    </source>
</evidence>
<dbReference type="Gene3D" id="1.10.443.10">
    <property type="entry name" value="Intergrase catalytic core"/>
    <property type="match status" value="1"/>
</dbReference>
<evidence type="ECO:0000256" key="2">
    <source>
        <dbReference type="ARBA" id="ARBA00023125"/>
    </source>
</evidence>
<evidence type="ECO:0000313" key="5">
    <source>
        <dbReference type="EMBL" id="NDU97231.1"/>
    </source>
</evidence>
<dbReference type="EMBL" id="JAAFZH010000010">
    <property type="protein sequence ID" value="NDU97231.1"/>
    <property type="molecule type" value="Genomic_DNA"/>
</dbReference>
<dbReference type="PANTHER" id="PTHR30349">
    <property type="entry name" value="PHAGE INTEGRASE-RELATED"/>
    <property type="match status" value="1"/>
</dbReference>
<keyword evidence="3" id="KW-0233">DNA recombination</keyword>
<dbReference type="InterPro" id="IPR002104">
    <property type="entry name" value="Integrase_catalytic"/>
</dbReference>
<accession>A0A6L9LDM2</accession>
<name>A0A6L9LDM2_9BACT</name>
<reference evidence="5 6" key="1">
    <citation type="submission" date="2020-02" db="EMBL/GenBank/DDBJ databases">
        <title>Draft genome sequence of two Spirosoma agri KCTC 52727 and Spirosoma terrae KCTC 52035.</title>
        <authorList>
            <person name="Rojas J."/>
            <person name="Ambika Manirajan B."/>
            <person name="Suarez C."/>
            <person name="Ratering S."/>
            <person name="Schnell S."/>
        </authorList>
    </citation>
    <scope>NUCLEOTIDE SEQUENCE [LARGE SCALE GENOMIC DNA]</scope>
    <source>
        <strain evidence="5 6">KCTC 52035</strain>
    </source>
</reference>
<evidence type="ECO:0000256" key="3">
    <source>
        <dbReference type="ARBA" id="ARBA00023172"/>
    </source>
</evidence>
<comment type="similarity">
    <text evidence="1">Belongs to the 'phage' integrase family.</text>
</comment>
<dbReference type="GO" id="GO:0006310">
    <property type="term" value="P:DNA recombination"/>
    <property type="evidence" value="ECO:0007669"/>
    <property type="project" value="UniProtKB-KW"/>
</dbReference>
<keyword evidence="2" id="KW-0238">DNA-binding</keyword>
<sequence>MNITYKFELNYRPNKDGRHTIFLRVTANRKHRKIKTTVAVKPDEFDKDAKWGKWIAAKNLYHKEYNTKLKKVLRDAEETADMIDATGVATPVEVINLLHNPMPDEGWTLGSFAQKVINDAASNSVGYQRNLKSRLSVFVDFAGKELPLRAINLDVLNRFKRHLQAQGTMTGTRHTYFNRIKRMMLEALKLEYIQKDPFAHFDMPSDKPAPRLKLSDGQVDAIEAVEVGGKRIDAKGRRYDQGIWLFRAKYLYLFAYHMGGIRSRDVLQLRWSNIVGEKGAERLEYQMSKTGEQMSTRINKRAREIIELFRTDHYRPHDYLFGLLSNEAKYAHYLTYEQKKKMPRELAVRLFNDISSVQVLINRELKTLAEKAGITERLTFHTARHSFADKARRKMKESKNISIDDIRQALGHQRLDTTQRYLNGFDKESLDTAMDAIFGDD</sequence>
<dbReference type="InterPro" id="IPR010998">
    <property type="entry name" value="Integrase_recombinase_N"/>
</dbReference>
<dbReference type="GO" id="GO:0003677">
    <property type="term" value="F:DNA binding"/>
    <property type="evidence" value="ECO:0007669"/>
    <property type="project" value="UniProtKB-KW"/>
</dbReference>
<dbReference type="InterPro" id="IPR025269">
    <property type="entry name" value="SAM-like_dom"/>
</dbReference>
<dbReference type="RefSeq" id="WP_163952471.1">
    <property type="nucleotide sequence ID" value="NZ_JAAFZH010000010.1"/>
</dbReference>
<dbReference type="InterPro" id="IPR011010">
    <property type="entry name" value="DNA_brk_join_enz"/>
</dbReference>
<keyword evidence="6" id="KW-1185">Reference proteome</keyword>
<dbReference type="CDD" id="cd01185">
    <property type="entry name" value="INTN1_C_like"/>
    <property type="match status" value="1"/>
</dbReference>
<gene>
    <name evidence="5" type="ORF">GK108_20270</name>
</gene>